<dbReference type="GO" id="GO:0000981">
    <property type="term" value="F:DNA-binding transcription factor activity, RNA polymerase II-specific"/>
    <property type="evidence" value="ECO:0007669"/>
    <property type="project" value="InterPro"/>
</dbReference>
<sequence>MSQQYIRRTMFGLLTRAPPPLSSGSSHFISTSITPNRSAHSPDSLSGIIRMSFKQVKACVPCKSLKILCNGAYPFCSSCQFTAKEHLCKYDADDLSSWGAFTYSRIPTLSEALALNQYSRGLEYPYQASPEPLVPPSQINLNAQSSSQYMLPAWYNTHTAENEGGKNDVAHFQPGGLPGVSSYQGRVDGYPSHQGNLRTFSPTTSSMHDAMSEPDSESMSIMYTQPHIDRSDYATQIGSSVGVESSDSGRLEHSYSLPVGKNPTYLPQEFLPLNHHHPESSYQLDYLISSTMGSSGTQSIERDIIPSLPKQSHRKRSGAHTSSAHTTSRTFSGQFRPTPIPRPRSMRKPRSKQTTTYRCRFLDDKGAECGSIMDEGSVDDHVYAHLPKVRSEDEIIPQSRCWWKLPNGDVCGQECKNAKILFRHVHTHHNIKVTCPYPPCIKQFSRGRQDMILKHLKTAHGFPEYPKRKSERYLNGEEFSSGYPKKEVLTWNDIRDFYGERSEEWREIQKRLQDLDRKEEE</sequence>
<evidence type="ECO:0000256" key="1">
    <source>
        <dbReference type="SAM" id="MobiDB-lite"/>
    </source>
</evidence>
<name>A0A8H5HJU0_9AGAR</name>
<protein>
    <recommendedName>
        <fullName evidence="2">Zn(2)-C6 fungal-type domain-containing protein</fullName>
    </recommendedName>
</protein>
<reference evidence="3 4" key="1">
    <citation type="journal article" date="2020" name="ISME J.">
        <title>Uncovering the hidden diversity of litter-decomposition mechanisms in mushroom-forming fungi.</title>
        <authorList>
            <person name="Floudas D."/>
            <person name="Bentzer J."/>
            <person name="Ahren D."/>
            <person name="Johansson T."/>
            <person name="Persson P."/>
            <person name="Tunlid A."/>
        </authorList>
    </citation>
    <scope>NUCLEOTIDE SEQUENCE [LARGE SCALE GENOMIC DNA]</scope>
    <source>
        <strain evidence="3 4">CBS 406.79</strain>
    </source>
</reference>
<evidence type="ECO:0000259" key="2">
    <source>
        <dbReference type="PROSITE" id="PS00463"/>
    </source>
</evidence>
<evidence type="ECO:0000313" key="3">
    <source>
        <dbReference type="EMBL" id="KAF5384663.1"/>
    </source>
</evidence>
<dbReference type="Proteomes" id="UP000518752">
    <property type="component" value="Unassembled WGS sequence"/>
</dbReference>
<dbReference type="SUPFAM" id="SSF57701">
    <property type="entry name" value="Zn2/Cys6 DNA-binding domain"/>
    <property type="match status" value="1"/>
</dbReference>
<dbReference type="Gene3D" id="4.10.240.10">
    <property type="entry name" value="Zn(2)-C6 fungal-type DNA-binding domain"/>
    <property type="match status" value="1"/>
</dbReference>
<dbReference type="OrthoDB" id="10557256at2759"/>
<dbReference type="GO" id="GO:0008270">
    <property type="term" value="F:zinc ion binding"/>
    <property type="evidence" value="ECO:0007669"/>
    <property type="project" value="InterPro"/>
</dbReference>
<feature type="domain" description="Zn(2)-C6 fungal-type" evidence="2">
    <location>
        <begin position="58"/>
        <end position="88"/>
    </location>
</feature>
<feature type="region of interest" description="Disordered" evidence="1">
    <location>
        <begin position="307"/>
        <end position="355"/>
    </location>
</feature>
<dbReference type="EMBL" id="JAACJN010000042">
    <property type="protein sequence ID" value="KAF5384663.1"/>
    <property type="molecule type" value="Genomic_DNA"/>
</dbReference>
<dbReference type="InterPro" id="IPR001138">
    <property type="entry name" value="Zn2Cys6_DnaBD"/>
</dbReference>
<comment type="caution">
    <text evidence="3">The sequence shown here is derived from an EMBL/GenBank/DDBJ whole genome shotgun (WGS) entry which is preliminary data.</text>
</comment>
<keyword evidence="4" id="KW-1185">Reference proteome</keyword>
<proteinExistence type="predicted"/>
<dbReference type="CDD" id="cd00067">
    <property type="entry name" value="GAL4"/>
    <property type="match status" value="1"/>
</dbReference>
<gene>
    <name evidence="3" type="ORF">D9757_007489</name>
</gene>
<dbReference type="InterPro" id="IPR036864">
    <property type="entry name" value="Zn2-C6_fun-type_DNA-bd_sf"/>
</dbReference>
<organism evidence="3 4">
    <name type="scientific">Collybiopsis confluens</name>
    <dbReference type="NCBI Taxonomy" id="2823264"/>
    <lineage>
        <taxon>Eukaryota</taxon>
        <taxon>Fungi</taxon>
        <taxon>Dikarya</taxon>
        <taxon>Basidiomycota</taxon>
        <taxon>Agaricomycotina</taxon>
        <taxon>Agaricomycetes</taxon>
        <taxon>Agaricomycetidae</taxon>
        <taxon>Agaricales</taxon>
        <taxon>Marasmiineae</taxon>
        <taxon>Omphalotaceae</taxon>
        <taxon>Collybiopsis</taxon>
    </lineage>
</organism>
<dbReference type="PROSITE" id="PS00463">
    <property type="entry name" value="ZN2_CY6_FUNGAL_1"/>
    <property type="match status" value="1"/>
</dbReference>
<feature type="compositionally biased region" description="Low complexity" evidence="1">
    <location>
        <begin position="319"/>
        <end position="330"/>
    </location>
</feature>
<accession>A0A8H5HJU0</accession>
<evidence type="ECO:0000313" key="4">
    <source>
        <dbReference type="Proteomes" id="UP000518752"/>
    </source>
</evidence>
<dbReference type="AlphaFoldDB" id="A0A8H5HJU0"/>